<evidence type="ECO:0000313" key="6">
    <source>
        <dbReference type="EMBL" id="MCW1915397.1"/>
    </source>
</evidence>
<dbReference type="Proteomes" id="UP001165653">
    <property type="component" value="Unassembled WGS sequence"/>
</dbReference>
<keyword evidence="3" id="KW-0175">Coiled coil</keyword>
<feature type="region of interest" description="Disordered" evidence="4">
    <location>
        <begin position="190"/>
        <end position="213"/>
    </location>
</feature>
<dbReference type="RefSeq" id="WP_264514945.1">
    <property type="nucleotide sequence ID" value="NZ_JAPDDR010000009.1"/>
</dbReference>
<dbReference type="PANTHER" id="PTHR35089:SF1">
    <property type="entry name" value="CHAPERONE PROTEIN SKP"/>
    <property type="match status" value="1"/>
</dbReference>
<dbReference type="InterPro" id="IPR024930">
    <property type="entry name" value="Skp_dom_sf"/>
</dbReference>
<dbReference type="SMART" id="SM00935">
    <property type="entry name" value="OmpH"/>
    <property type="match status" value="1"/>
</dbReference>
<evidence type="ECO:0000256" key="1">
    <source>
        <dbReference type="ARBA" id="ARBA00009091"/>
    </source>
</evidence>
<organism evidence="6 7">
    <name type="scientific">Luteolibacter rhizosphaerae</name>
    <dbReference type="NCBI Taxonomy" id="2989719"/>
    <lineage>
        <taxon>Bacteria</taxon>
        <taxon>Pseudomonadati</taxon>
        <taxon>Verrucomicrobiota</taxon>
        <taxon>Verrucomicrobiia</taxon>
        <taxon>Verrucomicrobiales</taxon>
        <taxon>Verrucomicrobiaceae</taxon>
        <taxon>Luteolibacter</taxon>
    </lineage>
</organism>
<evidence type="ECO:0000313" key="7">
    <source>
        <dbReference type="Proteomes" id="UP001165653"/>
    </source>
</evidence>
<feature type="chain" id="PRO_5045957131" evidence="5">
    <location>
        <begin position="23"/>
        <end position="213"/>
    </location>
</feature>
<dbReference type="InterPro" id="IPR005632">
    <property type="entry name" value="Chaperone_Skp"/>
</dbReference>
<feature type="compositionally biased region" description="Basic and acidic residues" evidence="4">
    <location>
        <begin position="190"/>
        <end position="199"/>
    </location>
</feature>
<dbReference type="SUPFAM" id="SSF111384">
    <property type="entry name" value="OmpH-like"/>
    <property type="match status" value="1"/>
</dbReference>
<feature type="signal peptide" evidence="5">
    <location>
        <begin position="1"/>
        <end position="22"/>
    </location>
</feature>
<feature type="coiled-coil region" evidence="3">
    <location>
        <begin position="108"/>
        <end position="146"/>
    </location>
</feature>
<evidence type="ECO:0000256" key="5">
    <source>
        <dbReference type="SAM" id="SignalP"/>
    </source>
</evidence>
<keyword evidence="2 5" id="KW-0732">Signal</keyword>
<dbReference type="EMBL" id="JAPDDR010000009">
    <property type="protein sequence ID" value="MCW1915397.1"/>
    <property type="molecule type" value="Genomic_DNA"/>
</dbReference>
<reference evidence="6" key="1">
    <citation type="submission" date="2022-10" db="EMBL/GenBank/DDBJ databases">
        <title>Luteolibacter sp. GHJ8, whole genome shotgun sequencing project.</title>
        <authorList>
            <person name="Zhao G."/>
            <person name="Shen L."/>
        </authorList>
    </citation>
    <scope>NUCLEOTIDE SEQUENCE</scope>
    <source>
        <strain evidence="6">GHJ8</strain>
    </source>
</reference>
<keyword evidence="7" id="KW-1185">Reference proteome</keyword>
<dbReference type="Gene3D" id="3.30.910.20">
    <property type="entry name" value="Skp domain"/>
    <property type="match status" value="1"/>
</dbReference>
<evidence type="ECO:0000256" key="3">
    <source>
        <dbReference type="SAM" id="Coils"/>
    </source>
</evidence>
<dbReference type="PANTHER" id="PTHR35089">
    <property type="entry name" value="CHAPERONE PROTEIN SKP"/>
    <property type="match status" value="1"/>
</dbReference>
<sequence length="213" mass="24279">MTIIRRITALVAATALCGAAAAQEGKLKIATVDMQQLFKEYHRTNEAQKEINVERAKIQKDNNERLDRIRQLDTELQTMRKQFEDPSIADSKKQTVFNEWNVKQQEGIALDRERREFLQRRNQGLNEKMVQRMKGILEEIRKLVEEKAKGEDFDYVFDKSGLSTSQVPFFLYTKDATDITAVLLKELNKDAPAESKPTEGEAPAPEPAPAPGE</sequence>
<name>A0ABT3G6E0_9BACT</name>
<evidence type="ECO:0000256" key="4">
    <source>
        <dbReference type="SAM" id="MobiDB-lite"/>
    </source>
</evidence>
<protein>
    <submittedName>
        <fullName evidence="6">OmpH family outer membrane protein</fullName>
    </submittedName>
</protein>
<proteinExistence type="inferred from homology"/>
<comment type="similarity">
    <text evidence="1">Belongs to the Skp family.</text>
</comment>
<comment type="caution">
    <text evidence="6">The sequence shown here is derived from an EMBL/GenBank/DDBJ whole genome shotgun (WGS) entry which is preliminary data.</text>
</comment>
<gene>
    <name evidence="6" type="ORF">OJ996_17565</name>
</gene>
<evidence type="ECO:0000256" key="2">
    <source>
        <dbReference type="ARBA" id="ARBA00022729"/>
    </source>
</evidence>
<accession>A0ABT3G6E0</accession>
<feature type="compositionally biased region" description="Pro residues" evidence="4">
    <location>
        <begin position="204"/>
        <end position="213"/>
    </location>
</feature>
<dbReference type="Pfam" id="PF03938">
    <property type="entry name" value="OmpH"/>
    <property type="match status" value="1"/>
</dbReference>